<evidence type="ECO:0000256" key="1">
    <source>
        <dbReference type="SAM" id="MobiDB-lite"/>
    </source>
</evidence>
<feature type="region of interest" description="Disordered" evidence="1">
    <location>
        <begin position="1"/>
        <end position="46"/>
    </location>
</feature>
<feature type="compositionally biased region" description="Basic and acidic residues" evidence="1">
    <location>
        <begin position="76"/>
        <end position="87"/>
    </location>
</feature>
<reference evidence="2 3" key="1">
    <citation type="journal article" date="2018" name="Nat. Ecol. Evol.">
        <title>Pezizomycetes genomes reveal the molecular basis of ectomycorrhizal truffle lifestyle.</title>
        <authorList>
            <person name="Murat C."/>
            <person name="Payen T."/>
            <person name="Noel B."/>
            <person name="Kuo A."/>
            <person name="Morin E."/>
            <person name="Chen J."/>
            <person name="Kohler A."/>
            <person name="Krizsan K."/>
            <person name="Balestrini R."/>
            <person name="Da Silva C."/>
            <person name="Montanini B."/>
            <person name="Hainaut M."/>
            <person name="Levati E."/>
            <person name="Barry K.W."/>
            <person name="Belfiori B."/>
            <person name="Cichocki N."/>
            <person name="Clum A."/>
            <person name="Dockter R.B."/>
            <person name="Fauchery L."/>
            <person name="Guy J."/>
            <person name="Iotti M."/>
            <person name="Le Tacon F."/>
            <person name="Lindquist E.A."/>
            <person name="Lipzen A."/>
            <person name="Malagnac F."/>
            <person name="Mello A."/>
            <person name="Molinier V."/>
            <person name="Miyauchi S."/>
            <person name="Poulain J."/>
            <person name="Riccioni C."/>
            <person name="Rubini A."/>
            <person name="Sitrit Y."/>
            <person name="Splivallo R."/>
            <person name="Traeger S."/>
            <person name="Wang M."/>
            <person name="Zifcakova L."/>
            <person name="Wipf D."/>
            <person name="Zambonelli A."/>
            <person name="Paolocci F."/>
            <person name="Nowrousian M."/>
            <person name="Ottonello S."/>
            <person name="Baldrian P."/>
            <person name="Spatafora J.W."/>
            <person name="Henrissat B."/>
            <person name="Nagy L.G."/>
            <person name="Aury J.M."/>
            <person name="Wincker P."/>
            <person name="Grigoriev I.V."/>
            <person name="Bonfante P."/>
            <person name="Martin F.M."/>
        </authorList>
    </citation>
    <scope>NUCLEOTIDE SEQUENCE [LARGE SCALE GENOMIC DNA]</scope>
    <source>
        <strain evidence="2 3">CCBAS932</strain>
    </source>
</reference>
<keyword evidence="3" id="KW-1185">Reference proteome</keyword>
<feature type="region of interest" description="Disordered" evidence="1">
    <location>
        <begin position="62"/>
        <end position="87"/>
    </location>
</feature>
<name>A0A3N4KLI6_9PEZI</name>
<feature type="compositionally biased region" description="Pro residues" evidence="1">
    <location>
        <begin position="10"/>
        <end position="38"/>
    </location>
</feature>
<sequence>MASPHQNTPYAPPSPHSTPTPTPQTHYPPPPPPPPPFSPFFTLISNPHTTSHKHPIVHYIFSDDDIDPLDPPPPSDHNHNNDRDRDRVIVVDVTDSAVTAQSLSRDWQVLGVKVAAAPQWAGETGGGLMLTVEGTEAPPLALAGKKGGSMEELEALYKERSLG</sequence>
<dbReference type="STRING" id="1392247.A0A3N4KLI6"/>
<dbReference type="InParanoid" id="A0A3N4KLI6"/>
<dbReference type="EMBL" id="ML119136">
    <property type="protein sequence ID" value="RPB11380.1"/>
    <property type="molecule type" value="Genomic_DNA"/>
</dbReference>
<protein>
    <submittedName>
        <fullName evidence="2">Uncharacterized protein</fullName>
    </submittedName>
</protein>
<organism evidence="2 3">
    <name type="scientific">Morchella conica CCBAS932</name>
    <dbReference type="NCBI Taxonomy" id="1392247"/>
    <lineage>
        <taxon>Eukaryota</taxon>
        <taxon>Fungi</taxon>
        <taxon>Dikarya</taxon>
        <taxon>Ascomycota</taxon>
        <taxon>Pezizomycotina</taxon>
        <taxon>Pezizomycetes</taxon>
        <taxon>Pezizales</taxon>
        <taxon>Morchellaceae</taxon>
        <taxon>Morchella</taxon>
    </lineage>
</organism>
<gene>
    <name evidence="2" type="ORF">P167DRAFT_606521</name>
</gene>
<dbReference type="Proteomes" id="UP000277580">
    <property type="component" value="Unassembled WGS sequence"/>
</dbReference>
<evidence type="ECO:0000313" key="2">
    <source>
        <dbReference type="EMBL" id="RPB11380.1"/>
    </source>
</evidence>
<dbReference type="AlphaFoldDB" id="A0A3N4KLI6"/>
<dbReference type="OrthoDB" id="1681166at2759"/>
<evidence type="ECO:0000313" key="3">
    <source>
        <dbReference type="Proteomes" id="UP000277580"/>
    </source>
</evidence>
<proteinExistence type="predicted"/>
<dbReference type="Gene3D" id="2.60.270.60">
    <property type="match status" value="1"/>
</dbReference>
<accession>A0A3N4KLI6</accession>